<dbReference type="EMBL" id="BKCJ010122832">
    <property type="protein sequence ID" value="GEX67514.1"/>
    <property type="molecule type" value="Genomic_DNA"/>
</dbReference>
<dbReference type="SUPFAM" id="SSF56672">
    <property type="entry name" value="DNA/RNA polymerases"/>
    <property type="match status" value="1"/>
</dbReference>
<dbReference type="InterPro" id="IPR013103">
    <property type="entry name" value="RVT_2"/>
</dbReference>
<dbReference type="AlphaFoldDB" id="A0A699H8A1"/>
<proteinExistence type="predicted"/>
<name>A0A699H8A1_TANCI</name>
<sequence>MDDEYNALLRNHTWELVPPTSRHPIGRKWVFRIKRHPDGTVDKYKARLVAKGFLQEYGKDYFDTFSLVTKPITIRTVLSLTLSRGWSLRQLDVNNAFLHGTLQEEVYMVLLNYGE</sequence>
<dbReference type="Pfam" id="PF07727">
    <property type="entry name" value="RVT_2"/>
    <property type="match status" value="1"/>
</dbReference>
<dbReference type="InterPro" id="IPR043502">
    <property type="entry name" value="DNA/RNA_pol_sf"/>
</dbReference>
<protein>
    <submittedName>
        <fullName evidence="2">Retrovirus-related Pol polyprotein from transposon TNT 1-94</fullName>
    </submittedName>
</protein>
<feature type="domain" description="Reverse transcriptase Ty1/copia-type" evidence="1">
    <location>
        <begin position="11"/>
        <end position="109"/>
    </location>
</feature>
<accession>A0A699H8A1</accession>
<comment type="caution">
    <text evidence="2">The sequence shown here is derived from an EMBL/GenBank/DDBJ whole genome shotgun (WGS) entry which is preliminary data.</text>
</comment>
<gene>
    <name evidence="2" type="ORF">Tci_339489</name>
</gene>
<organism evidence="2">
    <name type="scientific">Tanacetum cinerariifolium</name>
    <name type="common">Dalmatian daisy</name>
    <name type="synonym">Chrysanthemum cinerariifolium</name>
    <dbReference type="NCBI Taxonomy" id="118510"/>
    <lineage>
        <taxon>Eukaryota</taxon>
        <taxon>Viridiplantae</taxon>
        <taxon>Streptophyta</taxon>
        <taxon>Embryophyta</taxon>
        <taxon>Tracheophyta</taxon>
        <taxon>Spermatophyta</taxon>
        <taxon>Magnoliopsida</taxon>
        <taxon>eudicotyledons</taxon>
        <taxon>Gunneridae</taxon>
        <taxon>Pentapetalae</taxon>
        <taxon>asterids</taxon>
        <taxon>campanulids</taxon>
        <taxon>Asterales</taxon>
        <taxon>Asteraceae</taxon>
        <taxon>Asteroideae</taxon>
        <taxon>Anthemideae</taxon>
        <taxon>Anthemidinae</taxon>
        <taxon>Tanacetum</taxon>
    </lineage>
</organism>
<evidence type="ECO:0000313" key="2">
    <source>
        <dbReference type="EMBL" id="GEX67514.1"/>
    </source>
</evidence>
<reference evidence="2" key="1">
    <citation type="journal article" date="2019" name="Sci. Rep.">
        <title>Draft genome of Tanacetum cinerariifolium, the natural source of mosquito coil.</title>
        <authorList>
            <person name="Yamashiro T."/>
            <person name="Shiraishi A."/>
            <person name="Satake H."/>
            <person name="Nakayama K."/>
        </authorList>
    </citation>
    <scope>NUCLEOTIDE SEQUENCE</scope>
</reference>
<evidence type="ECO:0000259" key="1">
    <source>
        <dbReference type="Pfam" id="PF07727"/>
    </source>
</evidence>